<dbReference type="PANTHER" id="PTHR13522:SF3">
    <property type="entry name" value="U6 SNRNA PHOSPHODIESTERASE 1"/>
    <property type="match status" value="1"/>
</dbReference>
<dbReference type="Pfam" id="PF09749">
    <property type="entry name" value="HVSL"/>
    <property type="match status" value="1"/>
</dbReference>
<evidence type="ECO:0000256" key="2">
    <source>
        <dbReference type="ARBA" id="ARBA00022801"/>
    </source>
</evidence>
<accession>A0A2C5YPD4</accession>
<dbReference type="EMBL" id="NJES01000518">
    <property type="protein sequence ID" value="PHH71385.1"/>
    <property type="molecule type" value="Genomic_DNA"/>
</dbReference>
<feature type="active site" description="Proton donor/acceptor" evidence="5">
    <location>
        <position position="226"/>
    </location>
</feature>
<evidence type="ECO:0000256" key="3">
    <source>
        <dbReference type="ARBA" id="ARBA00023239"/>
    </source>
</evidence>
<dbReference type="Proteomes" id="UP000226431">
    <property type="component" value="Unassembled WGS sequence"/>
</dbReference>
<dbReference type="EC" id="3.1.4.-" evidence="5"/>
<feature type="region of interest" description="Disordered" evidence="6">
    <location>
        <begin position="1"/>
        <end position="27"/>
    </location>
</feature>
<gene>
    <name evidence="5" type="primary">USB1</name>
    <name evidence="7" type="ORF">CDD80_5311</name>
</gene>
<dbReference type="GO" id="GO:0005634">
    <property type="term" value="C:nucleus"/>
    <property type="evidence" value="ECO:0007669"/>
    <property type="project" value="UniProtKB-SubCell"/>
</dbReference>
<dbReference type="GO" id="GO:1990838">
    <property type="term" value="F:poly(U)-specific exoribonuclease activity, producing 3' uridine cyclic phosphate ends"/>
    <property type="evidence" value="ECO:0007669"/>
    <property type="project" value="UniProtKB-UniRule"/>
</dbReference>
<comment type="function">
    <text evidence="5">Phosphodiesterase responsible for the U6 snRNA 3' end processing. Acts as an exoribonuclease (RNase) responsible for trimming the poly(U) tract of the last nucleotides in the pre-U6 snRNA molecule, leading to the formation of mature U6 snRNA.</text>
</comment>
<dbReference type="InterPro" id="IPR027521">
    <property type="entry name" value="Usb1"/>
</dbReference>
<dbReference type="PANTHER" id="PTHR13522">
    <property type="entry name" value="U6 SNRNA PHOSPHODIESTERASE 1"/>
    <property type="match status" value="1"/>
</dbReference>
<dbReference type="GO" id="GO:0034477">
    <property type="term" value="P:U6 snRNA 3'-end processing"/>
    <property type="evidence" value="ECO:0007669"/>
    <property type="project" value="UniProtKB-UniRule"/>
</dbReference>
<protein>
    <recommendedName>
        <fullName evidence="5">U6 snRNA phosphodiesterase</fullName>
        <ecNumber evidence="5">3.1.4.-</ecNumber>
    </recommendedName>
</protein>
<keyword evidence="8" id="KW-1185">Reference proteome</keyword>
<evidence type="ECO:0000256" key="5">
    <source>
        <dbReference type="HAMAP-Rule" id="MF_03040"/>
    </source>
</evidence>
<evidence type="ECO:0000256" key="1">
    <source>
        <dbReference type="ARBA" id="ARBA00022722"/>
    </source>
</evidence>
<keyword evidence="4 5" id="KW-0539">Nucleus</keyword>
<dbReference type="Gene3D" id="3.90.1140.10">
    <property type="entry name" value="Cyclic phosphodiesterase"/>
    <property type="match status" value="1"/>
</dbReference>
<keyword evidence="2 5" id="KW-0378">Hydrolase</keyword>
<dbReference type="GO" id="GO:0016829">
    <property type="term" value="F:lyase activity"/>
    <property type="evidence" value="ECO:0007669"/>
    <property type="project" value="UniProtKB-KW"/>
</dbReference>
<dbReference type="HAMAP" id="MF_03040">
    <property type="entry name" value="USB1"/>
    <property type="match status" value="1"/>
</dbReference>
<organism evidence="7 8">
    <name type="scientific">Ophiocordyceps camponoti-rufipedis</name>
    <dbReference type="NCBI Taxonomy" id="2004952"/>
    <lineage>
        <taxon>Eukaryota</taxon>
        <taxon>Fungi</taxon>
        <taxon>Dikarya</taxon>
        <taxon>Ascomycota</taxon>
        <taxon>Pezizomycotina</taxon>
        <taxon>Sordariomycetes</taxon>
        <taxon>Hypocreomycetidae</taxon>
        <taxon>Hypocreales</taxon>
        <taxon>Ophiocordycipitaceae</taxon>
        <taxon>Ophiocordyceps</taxon>
    </lineage>
</organism>
<sequence length="294" mass="32120">MALVDYPSSSSSSEAGDAHAPKRLKSQQDTKALAMPPLPAAFHDLYASTVRHSVVDDPCLHQGRKRQTPHIPGCWPSHIYIEWHPTPQQHETLSKLLSMVEAEIGRGFKLHRFLTSDLGAPLPLHISLSRPLSLRSADKDAFLDRLTQSIQTSGLGTFPVAPCGLAWYKSPDSDRTFFILRVAAAPKLTNPQLTTLLERCNATANLYGQPTLYQKTRGEAVDMAFHVSIAWSFGLPGDEASVETLKLFQHNDLTGLPKMRIDVTAVKAKIGNVVTHIPLAEHGNQPDGTGLALA</sequence>
<name>A0A2C5YPD4_9HYPO</name>
<evidence type="ECO:0000256" key="6">
    <source>
        <dbReference type="SAM" id="MobiDB-lite"/>
    </source>
</evidence>
<reference evidence="7 8" key="1">
    <citation type="submission" date="2017-06" db="EMBL/GenBank/DDBJ databases">
        <title>Ant-infecting Ophiocordyceps genomes reveal a high diversity of potential behavioral manipulation genes and a possible major role for enterotoxins.</title>
        <authorList>
            <person name="De Bekker C."/>
            <person name="Evans H.C."/>
            <person name="Brachmann A."/>
            <person name="Hughes D.P."/>
        </authorList>
    </citation>
    <scope>NUCLEOTIDE SEQUENCE [LARGE SCALE GENOMIC DNA]</scope>
    <source>
        <strain evidence="7 8">Map16</strain>
    </source>
</reference>
<proteinExistence type="inferred from homology"/>
<comment type="subcellular location">
    <subcellularLocation>
        <location evidence="5">Nucleus</location>
    </subcellularLocation>
</comment>
<dbReference type="OrthoDB" id="49151at2759"/>
<keyword evidence="3" id="KW-0456">Lyase</keyword>
<dbReference type="STRING" id="2004952.A0A2C5YPD4"/>
<evidence type="ECO:0000256" key="4">
    <source>
        <dbReference type="ARBA" id="ARBA00023242"/>
    </source>
</evidence>
<evidence type="ECO:0000313" key="7">
    <source>
        <dbReference type="EMBL" id="PHH71385.1"/>
    </source>
</evidence>
<keyword evidence="1 5" id="KW-0540">Nuclease</keyword>
<comment type="caution">
    <text evidence="7">The sequence shown here is derived from an EMBL/GenBank/DDBJ whole genome shotgun (WGS) entry which is preliminary data.</text>
</comment>
<feature type="active site" description="Proton donor/acceptor" evidence="5">
    <location>
        <position position="125"/>
    </location>
</feature>
<comment type="similarity">
    <text evidence="5">Belongs to the 2H phosphoesterase superfamily. USB1 family.</text>
</comment>
<dbReference type="AlphaFoldDB" id="A0A2C5YPD4"/>
<evidence type="ECO:0000313" key="8">
    <source>
        <dbReference type="Proteomes" id="UP000226431"/>
    </source>
</evidence>